<dbReference type="PROSITE" id="PS51077">
    <property type="entry name" value="HTH_ICLR"/>
    <property type="match status" value="1"/>
</dbReference>
<dbReference type="PANTHER" id="PTHR30136">
    <property type="entry name" value="HELIX-TURN-HELIX TRANSCRIPTIONAL REGULATOR, ICLR FAMILY"/>
    <property type="match status" value="1"/>
</dbReference>
<dbReference type="Proteomes" id="UP000818266">
    <property type="component" value="Unassembled WGS sequence"/>
</dbReference>
<dbReference type="SUPFAM" id="SSF46785">
    <property type="entry name" value="Winged helix' DNA-binding domain"/>
    <property type="match status" value="1"/>
</dbReference>
<dbReference type="SMART" id="SM00346">
    <property type="entry name" value="HTH_ICLR"/>
    <property type="match status" value="1"/>
</dbReference>
<dbReference type="InterPro" id="IPR029016">
    <property type="entry name" value="GAF-like_dom_sf"/>
</dbReference>
<evidence type="ECO:0000256" key="3">
    <source>
        <dbReference type="ARBA" id="ARBA00023163"/>
    </source>
</evidence>
<keyword evidence="3" id="KW-0804">Transcription</keyword>
<dbReference type="GO" id="GO:0045892">
    <property type="term" value="P:negative regulation of DNA-templated transcription"/>
    <property type="evidence" value="ECO:0007669"/>
    <property type="project" value="TreeGrafter"/>
</dbReference>
<dbReference type="InterPro" id="IPR005471">
    <property type="entry name" value="Tscrpt_reg_IclR_N"/>
</dbReference>
<dbReference type="OrthoDB" id="3734039at2"/>
<dbReference type="GO" id="GO:0003700">
    <property type="term" value="F:DNA-binding transcription factor activity"/>
    <property type="evidence" value="ECO:0007669"/>
    <property type="project" value="TreeGrafter"/>
</dbReference>
<dbReference type="PANTHER" id="PTHR30136:SF35">
    <property type="entry name" value="HTH-TYPE TRANSCRIPTIONAL REGULATOR RV1719"/>
    <property type="match status" value="1"/>
</dbReference>
<evidence type="ECO:0000256" key="4">
    <source>
        <dbReference type="SAM" id="MobiDB-lite"/>
    </source>
</evidence>
<evidence type="ECO:0000256" key="2">
    <source>
        <dbReference type="ARBA" id="ARBA00023125"/>
    </source>
</evidence>
<organism evidence="7 8">
    <name type="scientific">Microcella pacifica</name>
    <dbReference type="NCBI Taxonomy" id="2591847"/>
    <lineage>
        <taxon>Bacteria</taxon>
        <taxon>Bacillati</taxon>
        <taxon>Actinomycetota</taxon>
        <taxon>Actinomycetes</taxon>
        <taxon>Micrococcales</taxon>
        <taxon>Microbacteriaceae</taxon>
        <taxon>Microcella</taxon>
    </lineage>
</organism>
<keyword evidence="2" id="KW-0238">DNA-binding</keyword>
<accession>A0A9E5JRV3</accession>
<dbReference type="Gene3D" id="3.30.450.40">
    <property type="match status" value="1"/>
</dbReference>
<keyword evidence="1" id="KW-0805">Transcription regulation</keyword>
<dbReference type="GO" id="GO:0003677">
    <property type="term" value="F:DNA binding"/>
    <property type="evidence" value="ECO:0007669"/>
    <property type="project" value="UniProtKB-KW"/>
</dbReference>
<reference evidence="7 8" key="2">
    <citation type="submission" date="2020-03" db="EMBL/GenBank/DDBJ databases">
        <title>Chryseoglobus sp. isolated from a deep-sea seamount.</title>
        <authorList>
            <person name="Zhang D.-C."/>
        </authorList>
    </citation>
    <scope>NUCLEOTIDE SEQUENCE [LARGE SCALE GENOMIC DNA]</scope>
    <source>
        <strain evidence="7 8">KN1116</strain>
    </source>
</reference>
<proteinExistence type="predicted"/>
<dbReference type="CDD" id="cd00090">
    <property type="entry name" value="HTH_ARSR"/>
    <property type="match status" value="1"/>
</dbReference>
<evidence type="ECO:0000313" key="8">
    <source>
        <dbReference type="Proteomes" id="UP000818266"/>
    </source>
</evidence>
<dbReference type="InterPro" id="IPR050707">
    <property type="entry name" value="HTH_MetabolicPath_Reg"/>
</dbReference>
<gene>
    <name evidence="7" type="ORF">FK219_010785</name>
</gene>
<dbReference type="EMBL" id="VIKT02000019">
    <property type="protein sequence ID" value="NHF63712.1"/>
    <property type="molecule type" value="Genomic_DNA"/>
</dbReference>
<feature type="domain" description="HTH iclR-type" evidence="5">
    <location>
        <begin position="4"/>
        <end position="66"/>
    </location>
</feature>
<dbReference type="Gene3D" id="1.10.10.10">
    <property type="entry name" value="Winged helix-like DNA-binding domain superfamily/Winged helix DNA-binding domain"/>
    <property type="match status" value="1"/>
</dbReference>
<evidence type="ECO:0000259" key="5">
    <source>
        <dbReference type="PROSITE" id="PS51077"/>
    </source>
</evidence>
<feature type="domain" description="IclR-ED" evidence="6">
    <location>
        <begin position="67"/>
        <end position="253"/>
    </location>
</feature>
<dbReference type="Pfam" id="PF09339">
    <property type="entry name" value="HTH_IclR"/>
    <property type="match status" value="1"/>
</dbReference>
<comment type="caution">
    <text evidence="7">The sequence shown here is derived from an EMBL/GenBank/DDBJ whole genome shotgun (WGS) entry which is preliminary data.</text>
</comment>
<dbReference type="InterPro" id="IPR014757">
    <property type="entry name" value="Tscrpt_reg_IclR_C"/>
</dbReference>
<dbReference type="InterPro" id="IPR036390">
    <property type="entry name" value="WH_DNA-bd_sf"/>
</dbReference>
<keyword evidence="8" id="KW-1185">Reference proteome</keyword>
<evidence type="ECO:0000256" key="1">
    <source>
        <dbReference type="ARBA" id="ARBA00023015"/>
    </source>
</evidence>
<reference evidence="7 8" key="1">
    <citation type="submission" date="2019-06" db="EMBL/GenBank/DDBJ databases">
        <authorList>
            <person name="De-Chao Zhang Q."/>
        </authorList>
    </citation>
    <scope>NUCLEOTIDE SEQUENCE [LARGE SCALE GENOMIC DNA]</scope>
    <source>
        <strain evidence="7 8">KN1116</strain>
    </source>
</reference>
<dbReference type="SUPFAM" id="SSF55781">
    <property type="entry name" value="GAF domain-like"/>
    <property type="match status" value="1"/>
</dbReference>
<dbReference type="Pfam" id="PF01614">
    <property type="entry name" value="IclR_C"/>
    <property type="match status" value="1"/>
</dbReference>
<evidence type="ECO:0000313" key="7">
    <source>
        <dbReference type="EMBL" id="NHF63712.1"/>
    </source>
</evidence>
<protein>
    <submittedName>
        <fullName evidence="7">Helix-turn-helix domain-containing protein</fullName>
    </submittedName>
</protein>
<dbReference type="AlphaFoldDB" id="A0A9E5JRV3"/>
<dbReference type="InterPro" id="IPR011991">
    <property type="entry name" value="ArsR-like_HTH"/>
</dbReference>
<dbReference type="InterPro" id="IPR036388">
    <property type="entry name" value="WH-like_DNA-bd_sf"/>
</dbReference>
<feature type="region of interest" description="Disordered" evidence="4">
    <location>
        <begin position="250"/>
        <end position="273"/>
    </location>
</feature>
<evidence type="ECO:0000259" key="6">
    <source>
        <dbReference type="PROSITE" id="PS51078"/>
    </source>
</evidence>
<dbReference type="PROSITE" id="PS51078">
    <property type="entry name" value="ICLR_ED"/>
    <property type="match status" value="1"/>
</dbReference>
<name>A0A9E5JRV3_9MICO</name>
<sequence>MPDVPAARAALRIVAHLAHHNDPVPASTLARELELPRSSVYQLLRVLQEEGFVVHYPEARAYGLGALVAEIGGSVLSASRLARLGGPLLERLVRSTPVPVVAQLAVLAGGDVSYVGQASAPRAPTTVVRVGVRLPAHLTATGRAMLAALPAAQVRALFPHREALITRRGVGPRSLPELDRILFAAREARVATEDGEITAGYASVAATGIDRTGYPAAALGLTYRAEAVTAEHVGALATAVRTAAATLSARLAGKRPAPTDEEPTTRARLRANL</sequence>